<comment type="similarity">
    <text evidence="1">Belongs to the HupH/HyaF family.</text>
</comment>
<dbReference type="STRING" id="1114924.SAMN05216258_10725"/>
<dbReference type="OrthoDB" id="6560677at2"/>
<name>A0A1I3IFL9_9RHOB</name>
<protein>
    <submittedName>
        <fullName evidence="3">Hydrogenase-1 operon protein HyaF</fullName>
    </submittedName>
</protein>
<evidence type="ECO:0000313" key="4">
    <source>
        <dbReference type="Proteomes" id="UP000199377"/>
    </source>
</evidence>
<dbReference type="AlphaFoldDB" id="A0A1I3IFL9"/>
<feature type="domain" description="HupH hydrogenase expression protein C-terminal" evidence="2">
    <location>
        <begin position="162"/>
        <end position="278"/>
    </location>
</feature>
<accession>A0A1I3IFL9</accession>
<dbReference type="RefSeq" id="WP_092860914.1">
    <property type="nucleotide sequence ID" value="NZ_FOQH01000007.1"/>
</dbReference>
<evidence type="ECO:0000256" key="1">
    <source>
        <dbReference type="ARBA" id="ARBA00010832"/>
    </source>
</evidence>
<keyword evidence="4" id="KW-1185">Reference proteome</keyword>
<dbReference type="Pfam" id="PF04809">
    <property type="entry name" value="HupH_C"/>
    <property type="match status" value="2"/>
</dbReference>
<feature type="domain" description="HupH hydrogenase expression protein C-terminal" evidence="2">
    <location>
        <begin position="56"/>
        <end position="142"/>
    </location>
</feature>
<dbReference type="InterPro" id="IPR006894">
    <property type="entry name" value="HupH_Hydgase_express_prot_C"/>
</dbReference>
<dbReference type="EMBL" id="FOQH01000007">
    <property type="protein sequence ID" value="SFI46726.1"/>
    <property type="molecule type" value="Genomic_DNA"/>
</dbReference>
<dbReference type="Gene3D" id="3.30.1370.140">
    <property type="entry name" value="HupH hydrogenase expression protein, C-terminal domain"/>
    <property type="match status" value="2"/>
</dbReference>
<evidence type="ECO:0000259" key="2">
    <source>
        <dbReference type="Pfam" id="PF04809"/>
    </source>
</evidence>
<sequence>MSNSIFTLPPTGFGPGSQPLQADDELDYMSMPQGMRTYSQHTPEIDDLARVPQGAALMRAVAEACGRVARGGAGEQFDLSPLPPADRAFVVDVLGEGEVSIRIRGVPAVAVQESVFAGVWALKGVGVDAIEVAPIPALAVSRAAQPVRPALGLKAAKPADLANAPSMLTELQDLSARPRAPGDLPQVINLSLLPHTEGDLAFLAEAVGEGATTILSRGYGACRIEATALPNIWRVRFFNAMDTLILDTFEATVTPEAALAAPEDLADSAERILDVLETLR</sequence>
<gene>
    <name evidence="3" type="ORF">SAMN05216258_10725</name>
</gene>
<organism evidence="3 4">
    <name type="scientific">Albimonas pacifica</name>
    <dbReference type="NCBI Taxonomy" id="1114924"/>
    <lineage>
        <taxon>Bacteria</taxon>
        <taxon>Pseudomonadati</taxon>
        <taxon>Pseudomonadota</taxon>
        <taxon>Alphaproteobacteria</taxon>
        <taxon>Rhodobacterales</taxon>
        <taxon>Paracoccaceae</taxon>
        <taxon>Albimonas</taxon>
    </lineage>
</organism>
<evidence type="ECO:0000313" key="3">
    <source>
        <dbReference type="EMBL" id="SFI46726.1"/>
    </source>
</evidence>
<dbReference type="InterPro" id="IPR038527">
    <property type="entry name" value="HupH_C_sf"/>
</dbReference>
<proteinExistence type="inferred from homology"/>
<dbReference type="Proteomes" id="UP000199377">
    <property type="component" value="Unassembled WGS sequence"/>
</dbReference>
<reference evidence="3 4" key="1">
    <citation type="submission" date="2016-10" db="EMBL/GenBank/DDBJ databases">
        <authorList>
            <person name="de Groot N.N."/>
        </authorList>
    </citation>
    <scope>NUCLEOTIDE SEQUENCE [LARGE SCALE GENOMIC DNA]</scope>
    <source>
        <strain evidence="3 4">CGMCC 1.11030</strain>
    </source>
</reference>